<dbReference type="SUPFAM" id="SSF56672">
    <property type="entry name" value="DNA/RNA polymerases"/>
    <property type="match status" value="1"/>
</dbReference>
<dbReference type="GO" id="GO:0008622">
    <property type="term" value="C:epsilon DNA polymerase complex"/>
    <property type="evidence" value="ECO:0007669"/>
    <property type="project" value="InterPro"/>
</dbReference>
<dbReference type="AlphaFoldDB" id="A0A9K3GL50"/>
<dbReference type="GO" id="GO:0000166">
    <property type="term" value="F:nucleotide binding"/>
    <property type="evidence" value="ECO:0007669"/>
    <property type="project" value="InterPro"/>
</dbReference>
<keyword evidence="2 4" id="KW-0548">Nucleotidyltransferase</keyword>
<dbReference type="Pfam" id="PF00136">
    <property type="entry name" value="DNA_pol_B"/>
    <property type="match status" value="1"/>
</dbReference>
<evidence type="ECO:0000256" key="1">
    <source>
        <dbReference type="ARBA" id="ARBA00022679"/>
    </source>
</evidence>
<dbReference type="InterPro" id="IPR029703">
    <property type="entry name" value="POL2"/>
</dbReference>
<accession>A0A9K3GL50</accession>
<dbReference type="GO" id="GO:0008270">
    <property type="term" value="F:zinc ion binding"/>
    <property type="evidence" value="ECO:0007669"/>
    <property type="project" value="UniProtKB-KW"/>
</dbReference>
<feature type="compositionally biased region" description="Basic and acidic residues" evidence="5">
    <location>
        <begin position="159"/>
        <end position="179"/>
    </location>
</feature>
<evidence type="ECO:0000256" key="5">
    <source>
        <dbReference type="SAM" id="MobiDB-lite"/>
    </source>
</evidence>
<evidence type="ECO:0000256" key="2">
    <source>
        <dbReference type="ARBA" id="ARBA00022695"/>
    </source>
</evidence>
<dbReference type="InterPro" id="IPR006134">
    <property type="entry name" value="DNA-dir_DNA_pol_B_multi_dom"/>
</dbReference>
<keyword evidence="4" id="KW-0408">Iron</keyword>
<keyword evidence="4" id="KW-0862">Zinc</keyword>
<name>A0A9K3GL50_9EUKA</name>
<evidence type="ECO:0000256" key="4">
    <source>
        <dbReference type="RuleBase" id="RU365029"/>
    </source>
</evidence>
<dbReference type="InterPro" id="IPR023211">
    <property type="entry name" value="DNA_pol_palm_dom_sf"/>
</dbReference>
<comment type="subcellular location">
    <subcellularLocation>
        <location evidence="4">Nucleus</location>
    </subcellularLocation>
</comment>
<dbReference type="GO" id="GO:0008310">
    <property type="term" value="F:single-stranded DNA 3'-5' DNA exonuclease activity"/>
    <property type="evidence" value="ECO:0007669"/>
    <property type="project" value="TreeGrafter"/>
</dbReference>
<dbReference type="PANTHER" id="PTHR10670">
    <property type="entry name" value="DNA POLYMERASE EPSILON CATALYTIC SUBUNIT A"/>
    <property type="match status" value="1"/>
</dbReference>
<dbReference type="OrthoDB" id="2961744at2759"/>
<dbReference type="PANTHER" id="PTHR10670:SF0">
    <property type="entry name" value="DNA POLYMERASE EPSILON CATALYTIC SUBUNIT A"/>
    <property type="match status" value="1"/>
</dbReference>
<comment type="function">
    <text evidence="4">DNA polymerase II participates in chromosomal DNA replication.</text>
</comment>
<organism evidence="7 8">
    <name type="scientific">Kipferlia bialata</name>
    <dbReference type="NCBI Taxonomy" id="797122"/>
    <lineage>
        <taxon>Eukaryota</taxon>
        <taxon>Metamonada</taxon>
        <taxon>Carpediemonas-like organisms</taxon>
        <taxon>Kipferlia</taxon>
    </lineage>
</organism>
<dbReference type="GO" id="GO:0045004">
    <property type="term" value="P:DNA replication proofreading"/>
    <property type="evidence" value="ECO:0007669"/>
    <property type="project" value="TreeGrafter"/>
</dbReference>
<keyword evidence="4" id="KW-0238">DNA-binding</keyword>
<dbReference type="InterPro" id="IPR043502">
    <property type="entry name" value="DNA/RNA_pol_sf"/>
</dbReference>
<comment type="catalytic activity">
    <reaction evidence="4">
        <text>DNA(n) + a 2'-deoxyribonucleoside 5'-triphosphate = DNA(n+1) + diphosphate</text>
        <dbReference type="Rhea" id="RHEA:22508"/>
        <dbReference type="Rhea" id="RHEA-COMP:17339"/>
        <dbReference type="Rhea" id="RHEA-COMP:17340"/>
        <dbReference type="ChEBI" id="CHEBI:33019"/>
        <dbReference type="ChEBI" id="CHEBI:61560"/>
        <dbReference type="ChEBI" id="CHEBI:173112"/>
        <dbReference type="EC" id="2.7.7.7"/>
    </reaction>
</comment>
<feature type="compositionally biased region" description="Basic and acidic residues" evidence="5">
    <location>
        <begin position="116"/>
        <end position="128"/>
    </location>
</feature>
<keyword evidence="3 4" id="KW-0239">DNA-directed DNA polymerase</keyword>
<dbReference type="GO" id="GO:0006287">
    <property type="term" value="P:base-excision repair, gap-filling"/>
    <property type="evidence" value="ECO:0007669"/>
    <property type="project" value="TreeGrafter"/>
</dbReference>
<keyword evidence="4" id="KW-0004">4Fe-4S</keyword>
<comment type="cofactor">
    <cofactor evidence="4">
        <name>[4Fe-4S] cluster</name>
        <dbReference type="ChEBI" id="CHEBI:49883"/>
    </cofactor>
</comment>
<feature type="non-terminal residue" evidence="7">
    <location>
        <position position="1"/>
    </location>
</feature>
<evidence type="ECO:0000256" key="3">
    <source>
        <dbReference type="ARBA" id="ARBA00022932"/>
    </source>
</evidence>
<dbReference type="GO" id="GO:0006272">
    <property type="term" value="P:leading strand elongation"/>
    <property type="evidence" value="ECO:0007669"/>
    <property type="project" value="TreeGrafter"/>
</dbReference>
<dbReference type="GO" id="GO:0003887">
    <property type="term" value="F:DNA-directed DNA polymerase activity"/>
    <property type="evidence" value="ECO:0007669"/>
    <property type="project" value="UniProtKB-KW"/>
</dbReference>
<feature type="region of interest" description="Disordered" evidence="5">
    <location>
        <begin position="90"/>
        <end position="179"/>
    </location>
</feature>
<keyword evidence="8" id="KW-1185">Reference proteome</keyword>
<dbReference type="GO" id="GO:0003677">
    <property type="term" value="F:DNA binding"/>
    <property type="evidence" value="ECO:0007669"/>
    <property type="project" value="UniProtKB-KW"/>
</dbReference>
<dbReference type="GO" id="GO:0051539">
    <property type="term" value="F:4 iron, 4 sulfur cluster binding"/>
    <property type="evidence" value="ECO:0007669"/>
    <property type="project" value="UniProtKB-KW"/>
</dbReference>
<comment type="caution">
    <text evidence="7">The sequence shown here is derived from an EMBL/GenBank/DDBJ whole genome shotgun (WGS) entry which is preliminary data.</text>
</comment>
<keyword evidence="4" id="KW-0235">DNA replication</keyword>
<gene>
    <name evidence="7" type="ORF">KIPB_008934</name>
</gene>
<evidence type="ECO:0000259" key="6">
    <source>
        <dbReference type="Pfam" id="PF00136"/>
    </source>
</evidence>
<keyword evidence="4" id="KW-0539">Nucleus</keyword>
<dbReference type="Proteomes" id="UP000265618">
    <property type="component" value="Unassembled WGS sequence"/>
</dbReference>
<protein>
    <recommendedName>
        <fullName evidence="4">DNA polymerase epsilon catalytic subunit</fullName>
        <ecNumber evidence="4">2.7.7.7</ecNumber>
    </recommendedName>
</protein>
<feature type="domain" description="DNA-directed DNA polymerase family B multifunctional" evidence="6">
    <location>
        <begin position="285"/>
        <end position="362"/>
    </location>
</feature>
<keyword evidence="1 4" id="KW-0808">Transferase</keyword>
<evidence type="ECO:0000313" key="8">
    <source>
        <dbReference type="Proteomes" id="UP000265618"/>
    </source>
</evidence>
<dbReference type="EC" id="2.7.7.7" evidence="4"/>
<dbReference type="EMBL" id="BDIP01002895">
    <property type="protein sequence ID" value="GIQ86983.1"/>
    <property type="molecule type" value="Genomic_DNA"/>
</dbReference>
<sequence>GTETFQSYPLIYHLDVGAMYPNIILTNRLQPTAIVDDHMCGRCDYCPTDAQLRAGRVDCRKKMQWVKRGNYFPLSSSEVRQIRKQLETEKHTETISIRKQLETEKHTVKRSQLRGRVGDVDKKDEPIHAKYKSNTSHTGMGKYNRGQDSKGKGYNSDQGEPKRDKPKGDRQWESKEERQSKEAWLNEDISLSLPLSLSLSLYPLNAWLNEDISVGWHDLSPDLRAEILKARCVVVSRRVYKKQTDSEENECTTVVCQRENGFYVDTVRQFRDRRYEYKAHKAKWVRKLKDLLKETPVQQDKVQEADAYVVLYESLQLAHKCILNSFYGYVMRPSSRWGSMPMAGAVTHQGGEIIKAARALVSR</sequence>
<reference evidence="7 8" key="1">
    <citation type="journal article" date="2018" name="PLoS ONE">
        <title>The draft genome of Kipferlia bialata reveals reductive genome evolution in fornicate parasites.</title>
        <authorList>
            <person name="Tanifuji G."/>
            <person name="Takabayashi S."/>
            <person name="Kume K."/>
            <person name="Takagi M."/>
            <person name="Nakayama T."/>
            <person name="Kamikawa R."/>
            <person name="Inagaki Y."/>
            <person name="Hashimoto T."/>
        </authorList>
    </citation>
    <scope>NUCLEOTIDE SEQUENCE [LARGE SCALE GENOMIC DNA]</scope>
    <source>
        <strain evidence="7">NY0173</strain>
    </source>
</reference>
<proteinExistence type="inferred from homology"/>
<dbReference type="GO" id="GO:0006297">
    <property type="term" value="P:nucleotide-excision repair, DNA gap filling"/>
    <property type="evidence" value="ECO:0007669"/>
    <property type="project" value="TreeGrafter"/>
</dbReference>
<keyword evidence="4" id="KW-0479">Metal-binding</keyword>
<keyword evidence="4" id="KW-0411">Iron-sulfur</keyword>
<dbReference type="Gene3D" id="3.90.1600.10">
    <property type="entry name" value="Palm domain of DNA polymerase"/>
    <property type="match status" value="1"/>
</dbReference>
<comment type="similarity">
    <text evidence="4">Belongs to the DNA polymerase type-B family.</text>
</comment>
<evidence type="ECO:0000313" key="7">
    <source>
        <dbReference type="EMBL" id="GIQ86983.1"/>
    </source>
</evidence>
<dbReference type="GO" id="GO:0000278">
    <property type="term" value="P:mitotic cell cycle"/>
    <property type="evidence" value="ECO:0007669"/>
    <property type="project" value="TreeGrafter"/>
</dbReference>
<keyword evidence="4" id="KW-0863">Zinc-finger</keyword>